<keyword evidence="2" id="KW-0802">TPR repeat</keyword>
<gene>
    <name evidence="4" type="ORF">DSM104443_01864</name>
</gene>
<evidence type="ECO:0000256" key="2">
    <source>
        <dbReference type="PROSITE-ProRule" id="PRU00339"/>
    </source>
</evidence>
<dbReference type="SMART" id="SM00028">
    <property type="entry name" value="TPR"/>
    <property type="match status" value="2"/>
</dbReference>
<dbReference type="KEGG" id="uru:DSM104443_01864"/>
<dbReference type="InterPro" id="IPR011990">
    <property type="entry name" value="TPR-like_helical_dom_sf"/>
</dbReference>
<dbReference type="SUPFAM" id="SSF48452">
    <property type="entry name" value="TPR-like"/>
    <property type="match status" value="1"/>
</dbReference>
<accession>A0A6M4GUX0</accession>
<feature type="chain" id="PRO_5026757690" evidence="3">
    <location>
        <begin position="25"/>
        <end position="456"/>
    </location>
</feature>
<comment type="subcellular location">
    <subcellularLocation>
        <location evidence="1">Cell outer membrane</location>
    </subcellularLocation>
</comment>
<dbReference type="AlphaFoldDB" id="A0A6M4GUX0"/>
<evidence type="ECO:0000256" key="1">
    <source>
        <dbReference type="ARBA" id="ARBA00004442"/>
    </source>
</evidence>
<dbReference type="InterPro" id="IPR011250">
    <property type="entry name" value="OMP/PagP_B-barrel"/>
</dbReference>
<dbReference type="PROSITE" id="PS50005">
    <property type="entry name" value="TPR"/>
    <property type="match status" value="2"/>
</dbReference>
<feature type="signal peptide" evidence="3">
    <location>
        <begin position="1"/>
        <end position="24"/>
    </location>
</feature>
<name>A0A6M4GUX0_9PROT</name>
<dbReference type="Pfam" id="PF13432">
    <property type="entry name" value="TPR_16"/>
    <property type="match status" value="1"/>
</dbReference>
<feature type="repeat" description="TPR" evidence="2">
    <location>
        <begin position="93"/>
        <end position="126"/>
    </location>
</feature>
<reference evidence="4 5" key="1">
    <citation type="submission" date="2020-04" db="EMBL/GenBank/DDBJ databases">
        <title>Usitatibacter rugosus gen. nov., sp. nov. and Usitatibacter palustris sp. nov., novel members of Usitatibacteraceae fam. nov. within the order Nitrosomonadales isolated from soil.</title>
        <authorList>
            <person name="Huber K.J."/>
            <person name="Neumann-Schaal M."/>
            <person name="Geppert A."/>
            <person name="Luckner M."/>
            <person name="Wanner G."/>
            <person name="Overmann J."/>
        </authorList>
    </citation>
    <scope>NUCLEOTIDE SEQUENCE [LARGE SCALE GENOMIC DNA]</scope>
    <source>
        <strain evidence="4 5">0125_3</strain>
    </source>
</reference>
<proteinExistence type="predicted"/>
<organism evidence="4 5">
    <name type="scientific">Usitatibacter rugosus</name>
    <dbReference type="NCBI Taxonomy" id="2732067"/>
    <lineage>
        <taxon>Bacteria</taxon>
        <taxon>Pseudomonadati</taxon>
        <taxon>Pseudomonadota</taxon>
        <taxon>Betaproteobacteria</taxon>
        <taxon>Nitrosomonadales</taxon>
        <taxon>Usitatibacteraceae</taxon>
        <taxon>Usitatibacter</taxon>
    </lineage>
</organism>
<keyword evidence="5" id="KW-1185">Reference proteome</keyword>
<dbReference type="Gene3D" id="1.25.40.10">
    <property type="entry name" value="Tetratricopeptide repeat domain"/>
    <property type="match status" value="1"/>
</dbReference>
<sequence length="456" mass="50377">MIVLRTVRAMALLAGLSYALGAWAADPQVLERARKLLAENNPKQAYVELMSAQDLTGTPEYDYLLGVAALDSGKFEDAIIAFERVLAINPNHAGAQMDLGRAYFALGSYDLAETAFKRLKTANPPAPALQALNQYLEAIQVRRREINPGWTGFAEMQIGYDSNLTGVPGDFGAASQQSFNITVDPTGNSIKRDAAYVEALGYLEYSYPLSRGWSLFAGGGARGRAYHDESDFDILSGDLRAGAALNQGPSQWRASVGYQKYTQDGDAPGEPQPTNDRNTANAMFEWRHSLDTRNQVGVGLQLTSVRFPDNKIDDFDQVYLSASWLRSFEGKGTPLVYLSVFGTNDNAKNTFDDGVTDKSKNLAGGRVYGQYSFSPKLYTFGAVGYVYRRDKDEFARSTVVARGRDQFAELLGGVTWQFMEKCAVRAQWSYTRNASNIDIFDYDRNEVSTAVRCDLF</sequence>
<protein>
    <submittedName>
        <fullName evidence="4">Uncharacterized protein</fullName>
    </submittedName>
</protein>
<dbReference type="EMBL" id="CP053069">
    <property type="protein sequence ID" value="QJR10795.1"/>
    <property type="molecule type" value="Genomic_DNA"/>
</dbReference>
<dbReference type="RefSeq" id="WP_171091594.1">
    <property type="nucleotide sequence ID" value="NZ_CP053069.1"/>
</dbReference>
<evidence type="ECO:0000313" key="5">
    <source>
        <dbReference type="Proteomes" id="UP000501534"/>
    </source>
</evidence>
<dbReference type="Proteomes" id="UP000501534">
    <property type="component" value="Chromosome"/>
</dbReference>
<evidence type="ECO:0000313" key="4">
    <source>
        <dbReference type="EMBL" id="QJR10795.1"/>
    </source>
</evidence>
<keyword evidence="3" id="KW-0732">Signal</keyword>
<feature type="repeat" description="TPR" evidence="2">
    <location>
        <begin position="59"/>
        <end position="92"/>
    </location>
</feature>
<dbReference type="GO" id="GO:0009279">
    <property type="term" value="C:cell outer membrane"/>
    <property type="evidence" value="ECO:0007669"/>
    <property type="project" value="UniProtKB-SubCell"/>
</dbReference>
<evidence type="ECO:0000256" key="3">
    <source>
        <dbReference type="SAM" id="SignalP"/>
    </source>
</evidence>
<dbReference type="SUPFAM" id="SSF56925">
    <property type="entry name" value="OMPA-like"/>
    <property type="match status" value="1"/>
</dbReference>
<dbReference type="InterPro" id="IPR019734">
    <property type="entry name" value="TPR_rpt"/>
</dbReference>